<proteinExistence type="predicted"/>
<sequence>MLARLIAPWCQSEMRGNRARPFEARRIVNGSLEGQRCNRPDAWNGHHPQTSLVPGGGAFDPTIQFKKVLIQDLTRIQ</sequence>
<feature type="region of interest" description="Disordered" evidence="1">
    <location>
        <begin position="38"/>
        <end position="58"/>
    </location>
</feature>
<dbReference type="EMBL" id="CP022415">
    <property type="protein sequence ID" value="ASM73610.1"/>
    <property type="molecule type" value="Genomic_DNA"/>
</dbReference>
<evidence type="ECO:0000313" key="2">
    <source>
        <dbReference type="EMBL" id="ASM73610.1"/>
    </source>
</evidence>
<gene>
    <name evidence="2" type="ORF">SULPSESMR1_02820</name>
</gene>
<reference evidence="2 3" key="1">
    <citation type="submission" date="2017-07" db="EMBL/GenBank/DDBJ databases">
        <title>Genome Sequence of Sulfitobacter pseudonitzschiae Strain SMR1 Isolated from a culture of the Diatom Skeletonema marinoi.</title>
        <authorList>
            <person name="Topel M."/>
            <person name="Pinder M.I.M."/>
            <person name="Johansson O.N."/>
            <person name="Kourtchenko O."/>
            <person name="Godhe A."/>
            <person name="Clarke A.K."/>
        </authorList>
    </citation>
    <scope>NUCLEOTIDE SEQUENCE [LARGE SCALE GENOMIC DNA]</scope>
    <source>
        <strain evidence="2 3">SMR1</strain>
    </source>
</reference>
<dbReference type="Proteomes" id="UP000199754">
    <property type="component" value="Chromosome"/>
</dbReference>
<dbReference type="AlphaFoldDB" id="A0A221K416"/>
<dbReference type="KEGG" id="spse:SULPSESMR1_02820"/>
<name>A0A221K416_9RHOB</name>
<evidence type="ECO:0000313" key="3">
    <source>
        <dbReference type="Proteomes" id="UP000199754"/>
    </source>
</evidence>
<protein>
    <submittedName>
        <fullName evidence="2">Uncharacterized protein</fullName>
    </submittedName>
</protein>
<keyword evidence="3" id="KW-1185">Reference proteome</keyword>
<accession>A0A221K416</accession>
<organism evidence="2 3">
    <name type="scientific">Pseudosulfitobacter pseudonitzschiae</name>
    <dbReference type="NCBI Taxonomy" id="1402135"/>
    <lineage>
        <taxon>Bacteria</taxon>
        <taxon>Pseudomonadati</taxon>
        <taxon>Pseudomonadota</taxon>
        <taxon>Alphaproteobacteria</taxon>
        <taxon>Rhodobacterales</taxon>
        <taxon>Roseobacteraceae</taxon>
        <taxon>Pseudosulfitobacter</taxon>
    </lineage>
</organism>
<evidence type="ECO:0000256" key="1">
    <source>
        <dbReference type="SAM" id="MobiDB-lite"/>
    </source>
</evidence>